<dbReference type="GO" id="GO:0009103">
    <property type="term" value="P:lipopolysaccharide biosynthetic process"/>
    <property type="evidence" value="ECO:0007669"/>
    <property type="project" value="TreeGrafter"/>
</dbReference>
<feature type="transmembrane region" description="Helical" evidence="8">
    <location>
        <begin position="260"/>
        <end position="278"/>
    </location>
</feature>
<dbReference type="Proteomes" id="UP000620591">
    <property type="component" value="Unassembled WGS sequence"/>
</dbReference>
<feature type="transmembrane region" description="Helical" evidence="8">
    <location>
        <begin position="57"/>
        <end position="78"/>
    </location>
</feature>
<keyword evidence="2" id="KW-1003">Cell membrane</keyword>
<evidence type="ECO:0000256" key="5">
    <source>
        <dbReference type="ARBA" id="ARBA00022989"/>
    </source>
</evidence>
<dbReference type="Pfam" id="PF19040">
    <property type="entry name" value="SGNH"/>
    <property type="match status" value="1"/>
</dbReference>
<evidence type="ECO:0000313" key="11">
    <source>
        <dbReference type="EMBL" id="MBC9224827.1"/>
    </source>
</evidence>
<dbReference type="EMBL" id="JACTVM010000001">
    <property type="protein sequence ID" value="MBC9224827.1"/>
    <property type="molecule type" value="Genomic_DNA"/>
</dbReference>
<evidence type="ECO:0000256" key="2">
    <source>
        <dbReference type="ARBA" id="ARBA00022475"/>
    </source>
</evidence>
<keyword evidence="4 8" id="KW-0812">Transmembrane</keyword>
<dbReference type="GO" id="GO:0005886">
    <property type="term" value="C:plasma membrane"/>
    <property type="evidence" value="ECO:0007669"/>
    <property type="project" value="UniProtKB-SubCell"/>
</dbReference>
<reference evidence="11" key="1">
    <citation type="submission" date="2020-09" db="EMBL/GenBank/DDBJ databases">
        <title>Novel species in genus Aeromicrobium.</title>
        <authorList>
            <person name="Zhang G."/>
        </authorList>
    </citation>
    <scope>NUCLEOTIDE SEQUENCE</scope>
    <source>
        <strain evidence="11">Zg-636</strain>
    </source>
</reference>
<dbReference type="Pfam" id="PF01757">
    <property type="entry name" value="Acyl_transf_3"/>
    <property type="match status" value="1"/>
</dbReference>
<keyword evidence="7 11" id="KW-0012">Acyltransferase</keyword>
<feature type="transmembrane region" description="Helical" evidence="8">
    <location>
        <begin position="356"/>
        <end position="374"/>
    </location>
</feature>
<name>A0A8I0JYF8_9ACTN</name>
<dbReference type="AlphaFoldDB" id="A0A8I0JYF8"/>
<evidence type="ECO:0000256" key="8">
    <source>
        <dbReference type="SAM" id="Phobius"/>
    </source>
</evidence>
<dbReference type="InterPro" id="IPR043968">
    <property type="entry name" value="SGNH"/>
</dbReference>
<protein>
    <submittedName>
        <fullName evidence="11">Acyltransferase</fullName>
    </submittedName>
</protein>
<evidence type="ECO:0000313" key="12">
    <source>
        <dbReference type="Proteomes" id="UP000620591"/>
    </source>
</evidence>
<feature type="transmembrane region" description="Helical" evidence="8">
    <location>
        <begin position="99"/>
        <end position="119"/>
    </location>
</feature>
<evidence type="ECO:0000256" key="1">
    <source>
        <dbReference type="ARBA" id="ARBA00004651"/>
    </source>
</evidence>
<dbReference type="InterPro" id="IPR050879">
    <property type="entry name" value="Acyltransferase_3"/>
</dbReference>
<organism evidence="11 12">
    <name type="scientific">Aeromicrobium senzhongii</name>
    <dbReference type="NCBI Taxonomy" id="2663859"/>
    <lineage>
        <taxon>Bacteria</taxon>
        <taxon>Bacillati</taxon>
        <taxon>Actinomycetota</taxon>
        <taxon>Actinomycetes</taxon>
        <taxon>Propionibacteriales</taxon>
        <taxon>Nocardioidaceae</taxon>
        <taxon>Aeromicrobium</taxon>
    </lineage>
</organism>
<dbReference type="PANTHER" id="PTHR23028:SF53">
    <property type="entry name" value="ACYL_TRANSF_3 DOMAIN-CONTAINING PROTEIN"/>
    <property type="match status" value="1"/>
</dbReference>
<dbReference type="GO" id="GO:0016747">
    <property type="term" value="F:acyltransferase activity, transferring groups other than amino-acyl groups"/>
    <property type="evidence" value="ECO:0007669"/>
    <property type="project" value="InterPro"/>
</dbReference>
<evidence type="ECO:0000256" key="6">
    <source>
        <dbReference type="ARBA" id="ARBA00023136"/>
    </source>
</evidence>
<dbReference type="PANTHER" id="PTHR23028">
    <property type="entry name" value="ACETYLTRANSFERASE"/>
    <property type="match status" value="1"/>
</dbReference>
<feature type="transmembrane region" description="Helical" evidence="8">
    <location>
        <begin position="171"/>
        <end position="188"/>
    </location>
</feature>
<keyword evidence="3 11" id="KW-0808">Transferase</keyword>
<feature type="transmembrane region" description="Helical" evidence="8">
    <location>
        <begin position="290"/>
        <end position="309"/>
    </location>
</feature>
<dbReference type="RefSeq" id="WP_187768299.1">
    <property type="nucleotide sequence ID" value="NZ_JACTVM010000001.1"/>
</dbReference>
<keyword evidence="5 8" id="KW-1133">Transmembrane helix</keyword>
<feature type="domain" description="Acyltransferase 3" evidence="9">
    <location>
        <begin position="32"/>
        <end position="369"/>
    </location>
</feature>
<dbReference type="InterPro" id="IPR002656">
    <property type="entry name" value="Acyl_transf_3_dom"/>
</dbReference>
<feature type="transmembrane region" description="Helical" evidence="8">
    <location>
        <begin position="316"/>
        <end position="336"/>
    </location>
</feature>
<sequence length="677" mass="74270">MARAPRARPRLEGGDAMRLAEQLTPTQGARSAALDGARGYAVLVLMAYHFGVESLQGAWVGLNLFFVFSGYVIVMILLKEHARFGRVSILDFYRRRARRLLPALAVLIVVVGTWAVVAADNATRRPMKDDILATVGFVMNWRLVSQGDQYFAEFGNPSFFRHVWTLSVEEQFYIVAPIAAVLLVRLVASRALRVSIVLAVAVASAVWTAQIGLATSEAQAHAYYGTDTRIQALLAGMAMAFAVGPDRVGRRPRAMSARTAGLLAWTATLVTTAGFFLVRPMAPVMFERGGMLALSLLTALGIAGIVQVGRGPYRRIFTWGPLVYLGILTYGLYLWHWPVKLWLDRYAADLPVVAELLIGSTATLAIAALSFHLIEVPVMRGGLAELARGVNAGRALAVGATVLVLVTAFRVGAVPTVQEDIAAGRVPELTPGTAPYEARETPLRVAIYGDSVPYYLAQGFPAQSYPDLHLTNLAVEGCGLLPLTTFWSPGYREPVKPQCRDSREQMADELRKNEIDVLVLMVGTDLGTLHEQADGSLIGPDDRRLGPLVREQLDDLRAAADAAGVRQVQLVTLPCRDVSVERLPSPPFDRDWMREHTEVTRNLAEPDRANRWFASWADRTDTPLLDLHGALGCDDGFRKQINGITLFRDALHFSEEANPMLWTWLAPAIRDAWDQLA</sequence>
<feature type="domain" description="SGNH" evidence="10">
    <location>
        <begin position="440"/>
        <end position="658"/>
    </location>
</feature>
<accession>A0A8I0JYF8</accession>
<dbReference type="SUPFAM" id="SSF52266">
    <property type="entry name" value="SGNH hydrolase"/>
    <property type="match status" value="1"/>
</dbReference>
<keyword evidence="6 8" id="KW-0472">Membrane</keyword>
<feature type="transmembrane region" description="Helical" evidence="8">
    <location>
        <begin position="195"/>
        <end position="216"/>
    </location>
</feature>
<evidence type="ECO:0000256" key="3">
    <source>
        <dbReference type="ARBA" id="ARBA00022679"/>
    </source>
</evidence>
<gene>
    <name evidence="11" type="ORF">IBG24_00700</name>
</gene>
<evidence type="ECO:0000256" key="4">
    <source>
        <dbReference type="ARBA" id="ARBA00022692"/>
    </source>
</evidence>
<proteinExistence type="predicted"/>
<comment type="subcellular location">
    <subcellularLocation>
        <location evidence="1">Cell membrane</location>
        <topology evidence="1">Multi-pass membrane protein</topology>
    </subcellularLocation>
</comment>
<evidence type="ECO:0000259" key="9">
    <source>
        <dbReference type="Pfam" id="PF01757"/>
    </source>
</evidence>
<dbReference type="InterPro" id="IPR036514">
    <property type="entry name" value="SGNH_hydro_sf"/>
</dbReference>
<feature type="transmembrane region" description="Helical" evidence="8">
    <location>
        <begin position="395"/>
        <end position="413"/>
    </location>
</feature>
<comment type="caution">
    <text evidence="11">The sequence shown here is derived from an EMBL/GenBank/DDBJ whole genome shotgun (WGS) entry which is preliminary data.</text>
</comment>
<feature type="transmembrane region" description="Helical" evidence="8">
    <location>
        <begin position="228"/>
        <end position="248"/>
    </location>
</feature>
<evidence type="ECO:0000256" key="7">
    <source>
        <dbReference type="ARBA" id="ARBA00023315"/>
    </source>
</evidence>
<evidence type="ECO:0000259" key="10">
    <source>
        <dbReference type="Pfam" id="PF19040"/>
    </source>
</evidence>
<dbReference type="Gene3D" id="3.40.50.1110">
    <property type="entry name" value="SGNH hydrolase"/>
    <property type="match status" value="1"/>
</dbReference>